<dbReference type="GO" id="GO:0016787">
    <property type="term" value="F:hydrolase activity"/>
    <property type="evidence" value="ECO:0007669"/>
    <property type="project" value="InterPro"/>
</dbReference>
<sequence>MKSVSQIPFLSEPLSVETVEIEVSGLPDRLNGIKVVQLSDFHYDGLLLSDELLNQAIETANCLEPDLIVLTGDYVTHTPKPIDQLARHLRRLQSRSGIYAVLGNHDLELPESKIKISRALTDAGIQVLWNQIAYPFGEDFAIVGLPDFWSSDFAPASVFETLNPTVPRLVLSHNPDSAVPLSQWRVDLQLSGHTHGGQIAIPGVGAVPTWIQASRDRIPEPLWKWVPFLDLKWPKVVQHWQWAQGLHSVGENRLYVNRGLGTFPPGRWYCPPEVTVFSLSRID</sequence>
<dbReference type="PANTHER" id="PTHR31302">
    <property type="entry name" value="TRANSMEMBRANE PROTEIN WITH METALLOPHOSPHOESTERASE DOMAIN-RELATED"/>
    <property type="match status" value="1"/>
</dbReference>
<accession>A0A1Z4JJN3</accession>
<dbReference type="Pfam" id="PF00149">
    <property type="entry name" value="Metallophos"/>
    <property type="match status" value="1"/>
</dbReference>
<dbReference type="Proteomes" id="UP000217895">
    <property type="component" value="Chromosome"/>
</dbReference>
<organism evidence="2 3">
    <name type="scientific">Leptolyngbya boryana NIES-2135</name>
    <dbReference type="NCBI Taxonomy" id="1973484"/>
    <lineage>
        <taxon>Bacteria</taxon>
        <taxon>Bacillati</taxon>
        <taxon>Cyanobacteriota</taxon>
        <taxon>Cyanophyceae</taxon>
        <taxon>Leptolyngbyales</taxon>
        <taxon>Leptolyngbyaceae</taxon>
        <taxon>Leptolyngbya group</taxon>
        <taxon>Leptolyngbya</taxon>
    </lineage>
</organism>
<feature type="domain" description="Calcineurin-like phosphoesterase" evidence="1">
    <location>
        <begin position="33"/>
        <end position="196"/>
    </location>
</feature>
<dbReference type="EMBL" id="AP018203">
    <property type="protein sequence ID" value="BAY56926.1"/>
    <property type="molecule type" value="Genomic_DNA"/>
</dbReference>
<keyword evidence="3" id="KW-1185">Reference proteome</keyword>
<dbReference type="PANTHER" id="PTHR31302:SF0">
    <property type="entry name" value="TRANSMEMBRANE PROTEIN WITH METALLOPHOSPHOESTERASE DOMAIN"/>
    <property type="match status" value="1"/>
</dbReference>
<dbReference type="InterPro" id="IPR004843">
    <property type="entry name" value="Calcineurin-like_PHP"/>
</dbReference>
<dbReference type="AlphaFoldDB" id="A0A1Z4JJN3"/>
<protein>
    <submittedName>
        <fullName evidence="2">Metallophosphoesterase</fullName>
    </submittedName>
</protein>
<evidence type="ECO:0000259" key="1">
    <source>
        <dbReference type="Pfam" id="PF00149"/>
    </source>
</evidence>
<name>A0A1Z4JJN3_LEPBY</name>
<dbReference type="Gene3D" id="3.60.21.10">
    <property type="match status" value="1"/>
</dbReference>
<dbReference type="CDD" id="cd07385">
    <property type="entry name" value="MPP_YkuE_C"/>
    <property type="match status" value="1"/>
</dbReference>
<dbReference type="InterPro" id="IPR051158">
    <property type="entry name" value="Metallophosphoesterase_sf"/>
</dbReference>
<dbReference type="InterPro" id="IPR029052">
    <property type="entry name" value="Metallo-depent_PP-like"/>
</dbReference>
<dbReference type="SUPFAM" id="SSF56300">
    <property type="entry name" value="Metallo-dependent phosphatases"/>
    <property type="match status" value="1"/>
</dbReference>
<evidence type="ECO:0000313" key="3">
    <source>
        <dbReference type="Proteomes" id="UP000217895"/>
    </source>
</evidence>
<reference evidence="2 3" key="1">
    <citation type="submission" date="2017-06" db="EMBL/GenBank/DDBJ databases">
        <title>Genome sequencing of cyanobaciteial culture collection at National Institute for Environmental Studies (NIES).</title>
        <authorList>
            <person name="Hirose Y."/>
            <person name="Shimura Y."/>
            <person name="Fujisawa T."/>
            <person name="Nakamura Y."/>
            <person name="Kawachi M."/>
        </authorList>
    </citation>
    <scope>NUCLEOTIDE SEQUENCE [LARGE SCALE GENOMIC DNA]</scope>
    <source>
        <strain evidence="2 3">NIES-2135</strain>
    </source>
</reference>
<gene>
    <name evidence="2" type="ORF">NIES2135_37880</name>
</gene>
<evidence type="ECO:0000313" key="2">
    <source>
        <dbReference type="EMBL" id="BAY56926.1"/>
    </source>
</evidence>
<proteinExistence type="predicted"/>